<reference evidence="1" key="2">
    <citation type="submission" date="2025-09" db="UniProtKB">
        <authorList>
            <consortium name="EnsemblPlants"/>
        </authorList>
    </citation>
    <scope>IDENTIFICATION</scope>
</reference>
<protein>
    <submittedName>
        <fullName evidence="1">Uncharacterized protein</fullName>
    </submittedName>
</protein>
<name>A0ACD5U6K7_AVESA</name>
<dbReference type="EnsemblPlants" id="AVESA.00010b.r2.1DG0185850.1">
    <property type="protein sequence ID" value="AVESA.00010b.r2.1DG0185850.1.CDS"/>
    <property type="gene ID" value="AVESA.00010b.r2.1DG0185850"/>
</dbReference>
<keyword evidence="2" id="KW-1185">Reference proteome</keyword>
<proteinExistence type="predicted"/>
<reference evidence="1" key="1">
    <citation type="submission" date="2021-05" db="EMBL/GenBank/DDBJ databases">
        <authorList>
            <person name="Scholz U."/>
            <person name="Mascher M."/>
            <person name="Fiebig A."/>
        </authorList>
    </citation>
    <scope>NUCLEOTIDE SEQUENCE [LARGE SCALE GENOMIC DNA]</scope>
</reference>
<dbReference type="Proteomes" id="UP001732700">
    <property type="component" value="Chromosome 1D"/>
</dbReference>
<accession>A0ACD5U6K7</accession>
<sequence length="1155" mass="127726">MDGSSVGKKNILPSAFTGGRRYMVENFQDAVAISRVHGCPDIFSTFTCNPKWPEIMEALESEPGQRPHNRADMTVRVYHMKLTEYLRGIKDGKVFGPIVAVPHTIEFQKRGLPHAHILVWQDKEKRAEISPALIDSFVSAEIPDPAVDPLGYALVAEFMMHGPCGDNNPKCPCMKDNMCSKKFPKSFQAETSIDEFGFPVYRRRDDGRFVMKNKDACAARGLLGDDNECDELHEDCESLLRTAEAMQMQLNKDQRIAFNAIVDRVRNDKPGFFFVSGHGGTRKTFLWNALVAYLRGYKRIVLTVASSGVASLLLPGGRTAHSRFKIPINLDDDGVCDIRRSTMLSSLIESASLIIWDEALMTHRKCFEALDRSLRDVLSERDPLLANTTFGGKIVVLGGDLRQILQVIEGGTRAQVVNAAITNSPLWRGITVLRLEINMRLAVQTTDPIVQAEAEAFAQWILDVGDGKVPAISRQGESDPTWITVPEEYLVHTDGAKIPAIVGAVYTCFSEKYSNPDYLKERAILTPTNEIAEEINKHVLSLVPGEEREYLSCDSTGNSADGMAYNRLSEIHKDGNRWTICVLVSRMWHYRGGTDDGPIKHTDLVLLDCEGTHMYGQIPPVPAEKLKDVLQEGKVFVITKFLYTPSRPTFRPVESPFMVQFTRYTEVQEKPGLEDGFPFCTYSLTVFTDLPAPATRPARFVDVIGKISNVSDVIPIQSMYQTTASNTRTVMLTDLQGNDMKLVLWGDRAVEFDADAVRDMGAKEPVIAIFVGTLPKIHHGIKGLSGSTACRWYIDEDIPDINSFHEGLRGRFVPLAVYDPTGPGALVSRVQEDPIDKTVSKLEELDPFEDMEKRFFCTVTIDRLGSDDRWWFPSCGACRKSAKHNGYHYVCSNDACSSVDAELTYCISVFATDGTAEAEFMLFDKVAAAAVGKTLYIILRQRYPAYTKMDDLANAARHDTFVPAEVTRLVGQKYKLMVSIYKKWKLKNTEKLSFQVNRIEQTFKPALPPTVLDPAEGSSPGSGSRAPLLALGSAISPNAPQTLAAVVKLSPLTPPARSSAPMCGARRSLFQTPNKDKAQPLEEGASSNISRETEVGDGASGEHTGVGDGTVPVQDRVSETLTLTDKTVIDEKEGGTRFKRTSSTKSVVALKKGKP</sequence>
<evidence type="ECO:0000313" key="1">
    <source>
        <dbReference type="EnsemblPlants" id="AVESA.00010b.r2.1DG0185850.1.CDS"/>
    </source>
</evidence>
<organism evidence="1 2">
    <name type="scientific">Avena sativa</name>
    <name type="common">Oat</name>
    <dbReference type="NCBI Taxonomy" id="4498"/>
    <lineage>
        <taxon>Eukaryota</taxon>
        <taxon>Viridiplantae</taxon>
        <taxon>Streptophyta</taxon>
        <taxon>Embryophyta</taxon>
        <taxon>Tracheophyta</taxon>
        <taxon>Spermatophyta</taxon>
        <taxon>Magnoliopsida</taxon>
        <taxon>Liliopsida</taxon>
        <taxon>Poales</taxon>
        <taxon>Poaceae</taxon>
        <taxon>BOP clade</taxon>
        <taxon>Pooideae</taxon>
        <taxon>Poodae</taxon>
        <taxon>Poeae</taxon>
        <taxon>Poeae Chloroplast Group 1 (Aveneae type)</taxon>
        <taxon>Aveninae</taxon>
        <taxon>Avena</taxon>
    </lineage>
</organism>
<evidence type="ECO:0000313" key="2">
    <source>
        <dbReference type="Proteomes" id="UP001732700"/>
    </source>
</evidence>